<dbReference type="PROSITE" id="PS50012">
    <property type="entry name" value="RCC1_3"/>
    <property type="match status" value="2"/>
</dbReference>
<dbReference type="SUPFAM" id="SSF50985">
    <property type="entry name" value="RCC1/BLIP-II"/>
    <property type="match status" value="1"/>
</dbReference>
<dbReference type="InterPro" id="IPR051553">
    <property type="entry name" value="Ran_GTPase-activating"/>
</dbReference>
<dbReference type="PRINTS" id="PR00633">
    <property type="entry name" value="RCCNDNSATION"/>
</dbReference>
<dbReference type="AlphaFoldDB" id="A0A4Y9ZXM8"/>
<accession>A0A4Y9ZXM8</accession>
<dbReference type="InterPro" id="IPR036047">
    <property type="entry name" value="F-box-like_dom_sf"/>
</dbReference>
<feature type="repeat" description="RCC1" evidence="1">
    <location>
        <begin position="76"/>
        <end position="129"/>
    </location>
</feature>
<gene>
    <name evidence="3" type="ORF">EWM64_g5186</name>
</gene>
<organism evidence="3 4">
    <name type="scientific">Hericium alpestre</name>
    <dbReference type="NCBI Taxonomy" id="135208"/>
    <lineage>
        <taxon>Eukaryota</taxon>
        <taxon>Fungi</taxon>
        <taxon>Dikarya</taxon>
        <taxon>Basidiomycota</taxon>
        <taxon>Agaricomycotina</taxon>
        <taxon>Agaricomycetes</taxon>
        <taxon>Russulales</taxon>
        <taxon>Hericiaceae</taxon>
        <taxon>Hericium</taxon>
    </lineage>
</organism>
<dbReference type="OrthoDB" id="61110at2759"/>
<protein>
    <recommendedName>
        <fullName evidence="2">F-box domain-containing protein</fullName>
    </recommendedName>
</protein>
<proteinExistence type="predicted"/>
<dbReference type="InterPro" id="IPR001810">
    <property type="entry name" value="F-box_dom"/>
</dbReference>
<dbReference type="PANTHER" id="PTHR45982:SF1">
    <property type="entry name" value="REGULATOR OF CHROMOSOME CONDENSATION"/>
    <property type="match status" value="1"/>
</dbReference>
<evidence type="ECO:0000256" key="1">
    <source>
        <dbReference type="PROSITE-ProRule" id="PRU00235"/>
    </source>
</evidence>
<dbReference type="Pfam" id="PF12937">
    <property type="entry name" value="F-box-like"/>
    <property type="match status" value="1"/>
</dbReference>
<comment type="caution">
    <text evidence="3">The sequence shown here is derived from an EMBL/GenBank/DDBJ whole genome shotgun (WGS) entry which is preliminary data.</text>
</comment>
<evidence type="ECO:0000313" key="3">
    <source>
        <dbReference type="EMBL" id="TFY78827.1"/>
    </source>
</evidence>
<dbReference type="STRING" id="135208.A0A4Y9ZXM8"/>
<keyword evidence="4" id="KW-1185">Reference proteome</keyword>
<feature type="repeat" description="RCC1" evidence="1">
    <location>
        <begin position="130"/>
        <end position="186"/>
    </location>
</feature>
<dbReference type="EMBL" id="SFCI01000609">
    <property type="protein sequence ID" value="TFY78827.1"/>
    <property type="molecule type" value="Genomic_DNA"/>
</dbReference>
<evidence type="ECO:0000259" key="2">
    <source>
        <dbReference type="Pfam" id="PF12937"/>
    </source>
</evidence>
<dbReference type="Gene3D" id="1.20.1280.50">
    <property type="match status" value="1"/>
</dbReference>
<sequence>MASLQSLPVEVLVDNLFTQCDLRDLLSLARTNKLFAVLCADDTFWRRKCEQDFNFTGAGTARTSGWKFLYKGLHRPRIFVWGENRNGRLGLASRVDRRAIPQPTEIKIPKTRIVSLVAGGMSFHALDSVGSMYVWGTLDGQGQMALHSEGFSIPYKAATTPHKLLMPEPIRSISCGRLHTMALDSASQVWTFLSWGRPFRLQSPLLDSYAPDTTPQQIECGWAFSSILTKSGDVLVYWPFNGDMQREIEEREAQMNEMGDKNAYATSDKCISCAPWILQKDPFRLLVIPALPDLPDTGLSEEQLAEETKLIKIAAYDCHIVGLTNKGHVLKFGDLSSEVSYTRGHWEYLPQFSEAARVAEHPTFSDPDSTIEAPKAMHITHISAHFETFVAYSTGRSSVILMGSTATNADTPPKVLPALQHRDIISVVLGDYHFGALTATGKLFTWGSYSQGARATHMCEFPHRTYAGIFGAPEIYHVQYIRCHTVPVDIG</sequence>
<dbReference type="InterPro" id="IPR000408">
    <property type="entry name" value="Reg_chr_condens"/>
</dbReference>
<dbReference type="InterPro" id="IPR009091">
    <property type="entry name" value="RCC1/BLIP-II"/>
</dbReference>
<dbReference type="Gene3D" id="2.130.10.30">
    <property type="entry name" value="Regulator of chromosome condensation 1/beta-lactamase-inhibitor protein II"/>
    <property type="match status" value="2"/>
</dbReference>
<evidence type="ECO:0000313" key="4">
    <source>
        <dbReference type="Proteomes" id="UP000298061"/>
    </source>
</evidence>
<dbReference type="SUPFAM" id="SSF81383">
    <property type="entry name" value="F-box domain"/>
    <property type="match status" value="1"/>
</dbReference>
<dbReference type="PROSITE" id="PS00626">
    <property type="entry name" value="RCC1_2"/>
    <property type="match status" value="1"/>
</dbReference>
<dbReference type="PANTHER" id="PTHR45982">
    <property type="entry name" value="REGULATOR OF CHROMOSOME CONDENSATION"/>
    <property type="match status" value="1"/>
</dbReference>
<dbReference type="Pfam" id="PF00415">
    <property type="entry name" value="RCC1"/>
    <property type="match status" value="1"/>
</dbReference>
<dbReference type="Proteomes" id="UP000298061">
    <property type="component" value="Unassembled WGS sequence"/>
</dbReference>
<name>A0A4Y9ZXM8_9AGAM</name>
<reference evidence="3 4" key="1">
    <citation type="submission" date="2019-02" db="EMBL/GenBank/DDBJ databases">
        <title>Genome sequencing of the rare red list fungi Hericium alpestre (H. flagellum).</title>
        <authorList>
            <person name="Buettner E."/>
            <person name="Kellner H."/>
        </authorList>
    </citation>
    <scope>NUCLEOTIDE SEQUENCE [LARGE SCALE GENOMIC DNA]</scope>
    <source>
        <strain evidence="3 4">DSM 108284</strain>
    </source>
</reference>
<feature type="domain" description="F-box" evidence="2">
    <location>
        <begin position="5"/>
        <end position="50"/>
    </location>
</feature>